<feature type="transmembrane region" description="Helical" evidence="7">
    <location>
        <begin position="195"/>
        <end position="213"/>
    </location>
</feature>
<dbReference type="PROSITE" id="PS50850">
    <property type="entry name" value="MFS"/>
    <property type="match status" value="1"/>
</dbReference>
<feature type="transmembrane region" description="Helical" evidence="7">
    <location>
        <begin position="161"/>
        <end position="183"/>
    </location>
</feature>
<dbReference type="PANTHER" id="PTHR23501:SF191">
    <property type="entry name" value="VACUOLAR BASIC AMINO ACID TRANSPORTER 4"/>
    <property type="match status" value="1"/>
</dbReference>
<feature type="transmembrane region" description="Helical" evidence="7">
    <location>
        <begin position="65"/>
        <end position="90"/>
    </location>
</feature>
<dbReference type="AlphaFoldDB" id="A0A9P6WJ77"/>
<dbReference type="Gene3D" id="1.20.1250.20">
    <property type="entry name" value="MFS general substrate transporter like domains"/>
    <property type="match status" value="1"/>
</dbReference>
<dbReference type="GO" id="GO:0012505">
    <property type="term" value="C:endomembrane system"/>
    <property type="evidence" value="ECO:0007669"/>
    <property type="project" value="UniProtKB-SubCell"/>
</dbReference>
<dbReference type="Pfam" id="PF07690">
    <property type="entry name" value="MFS_1"/>
    <property type="match status" value="1"/>
</dbReference>
<evidence type="ECO:0000256" key="6">
    <source>
        <dbReference type="ARBA" id="ARBA00023136"/>
    </source>
</evidence>
<name>A0A9P6WJ77_9ASCO</name>
<dbReference type="PANTHER" id="PTHR23501">
    <property type="entry name" value="MAJOR FACILITATOR SUPERFAMILY"/>
    <property type="match status" value="1"/>
</dbReference>
<feature type="transmembrane region" description="Helical" evidence="7">
    <location>
        <begin position="432"/>
        <end position="452"/>
    </location>
</feature>
<dbReference type="InterPro" id="IPR011701">
    <property type="entry name" value="MFS"/>
</dbReference>
<comment type="subcellular location">
    <subcellularLocation>
        <location evidence="1">Endomembrane system</location>
        <topology evidence="1">Multi-pass membrane protein</topology>
    </subcellularLocation>
</comment>
<evidence type="ECO:0000256" key="4">
    <source>
        <dbReference type="ARBA" id="ARBA00022692"/>
    </source>
</evidence>
<dbReference type="OrthoDB" id="3437016at2759"/>
<sequence length="573" mass="63118">MSLSDPSNTQKGIDSEALFTEEVIEENYGALIENVESNSLTASLSHISSLSNDPNHGYLLPYRQIVAILIPLYMLVFLTSLDATILSTLMTEIASDLNAMPYISWIATAYLFSTSIVQPLGKLSDIFGRKPALLVCITVFIVGCFQCATAMDVVSFTSGRFLSGFAAGLLSLTSIITSDLIPLRNRGVYQGLTNVFFALGSTVGSTCGGWISERWGWRMTFWCQIPIGIFCFLVIMIFFNLPTLPHEIGNENVKMNEKVKQIDIGGIFLIALNLFIMILMTSVSFKSYSSYIVLVLCLFLGLYTLYKVESAHSFAIIPLHLMSNITVLGSSLANLFGTMFSYVLMFYYPVYLTTVLGIKSDGVGIRLVPSIVSASASSIFSGLYMKWTGKYLTFIRVFNAIGSLGIIYLLIRTRPNTSPTVLEQFTLNLLPTGSYVATLTVSLLSLIAAVPFEYQSSVTSIQYSFRSMGSTLGTSISSYLFTSNLQYCLVTKLAKNKPADVTDAILKKTIKAAFHDANYVRSKDAPTWAVDLMIESYNVSCWNTFVFALVMSFLGLIAISVIKENKLHSSVKR</sequence>
<dbReference type="InterPro" id="IPR036259">
    <property type="entry name" value="MFS_trans_sf"/>
</dbReference>
<comment type="similarity">
    <text evidence="2">Belongs to the major facilitator superfamily.</text>
</comment>
<evidence type="ECO:0000313" key="10">
    <source>
        <dbReference type="Proteomes" id="UP000697127"/>
    </source>
</evidence>
<evidence type="ECO:0000256" key="5">
    <source>
        <dbReference type="ARBA" id="ARBA00022989"/>
    </source>
</evidence>
<dbReference type="GO" id="GO:0015174">
    <property type="term" value="F:basic amino acid transmembrane transporter activity"/>
    <property type="evidence" value="ECO:0007669"/>
    <property type="project" value="TreeGrafter"/>
</dbReference>
<evidence type="ECO:0000256" key="1">
    <source>
        <dbReference type="ARBA" id="ARBA00004127"/>
    </source>
</evidence>
<dbReference type="InterPro" id="IPR020846">
    <property type="entry name" value="MFS_dom"/>
</dbReference>
<feature type="transmembrane region" description="Helical" evidence="7">
    <location>
        <begin position="365"/>
        <end position="385"/>
    </location>
</feature>
<proteinExistence type="inferred from homology"/>
<dbReference type="Proteomes" id="UP000697127">
    <property type="component" value="Unassembled WGS sequence"/>
</dbReference>
<reference evidence="9" key="1">
    <citation type="submission" date="2020-11" db="EMBL/GenBank/DDBJ databases">
        <title>Kefir isolates.</title>
        <authorList>
            <person name="Marcisauskas S."/>
            <person name="Kim Y."/>
            <person name="Blasche S."/>
        </authorList>
    </citation>
    <scope>NUCLEOTIDE SEQUENCE</scope>
    <source>
        <strain evidence="9">Olga-1</strain>
    </source>
</reference>
<accession>A0A9P6WJ77</accession>
<dbReference type="EMBL" id="PUHW01000212">
    <property type="protein sequence ID" value="KAG0687809.1"/>
    <property type="molecule type" value="Genomic_DNA"/>
</dbReference>
<evidence type="ECO:0000313" key="9">
    <source>
        <dbReference type="EMBL" id="KAG0687809.1"/>
    </source>
</evidence>
<feature type="domain" description="Major facilitator superfamily (MFS) profile" evidence="8">
    <location>
        <begin position="68"/>
        <end position="567"/>
    </location>
</feature>
<feature type="transmembrane region" description="Helical" evidence="7">
    <location>
        <begin position="102"/>
        <end position="120"/>
    </location>
</feature>
<keyword evidence="4 7" id="KW-0812">Transmembrane</keyword>
<feature type="transmembrane region" description="Helical" evidence="7">
    <location>
        <begin position="391"/>
        <end position="411"/>
    </location>
</feature>
<organism evidence="9 10">
    <name type="scientific">Pichia californica</name>
    <dbReference type="NCBI Taxonomy" id="460514"/>
    <lineage>
        <taxon>Eukaryota</taxon>
        <taxon>Fungi</taxon>
        <taxon>Dikarya</taxon>
        <taxon>Ascomycota</taxon>
        <taxon>Saccharomycotina</taxon>
        <taxon>Pichiomycetes</taxon>
        <taxon>Pichiales</taxon>
        <taxon>Pichiaceae</taxon>
        <taxon>Pichia</taxon>
    </lineage>
</organism>
<feature type="transmembrane region" description="Helical" evidence="7">
    <location>
        <begin position="262"/>
        <end position="282"/>
    </location>
</feature>
<feature type="transmembrane region" description="Helical" evidence="7">
    <location>
        <begin position="219"/>
        <end position="241"/>
    </location>
</feature>
<feature type="transmembrane region" description="Helical" evidence="7">
    <location>
        <begin position="542"/>
        <end position="562"/>
    </location>
</feature>
<keyword evidence="10" id="KW-1185">Reference proteome</keyword>
<dbReference type="SUPFAM" id="SSF103473">
    <property type="entry name" value="MFS general substrate transporter"/>
    <property type="match status" value="1"/>
</dbReference>
<gene>
    <name evidence="9" type="ORF">C6P40_001837</name>
</gene>
<keyword evidence="5 7" id="KW-1133">Transmembrane helix</keyword>
<evidence type="ECO:0000256" key="3">
    <source>
        <dbReference type="ARBA" id="ARBA00022448"/>
    </source>
</evidence>
<protein>
    <recommendedName>
        <fullName evidence="8">Major facilitator superfamily (MFS) profile domain-containing protein</fullName>
    </recommendedName>
</protein>
<dbReference type="GO" id="GO:0000329">
    <property type="term" value="C:fungal-type vacuole membrane"/>
    <property type="evidence" value="ECO:0007669"/>
    <property type="project" value="TreeGrafter"/>
</dbReference>
<feature type="transmembrane region" description="Helical" evidence="7">
    <location>
        <begin position="132"/>
        <end position="155"/>
    </location>
</feature>
<evidence type="ECO:0000256" key="2">
    <source>
        <dbReference type="ARBA" id="ARBA00008335"/>
    </source>
</evidence>
<keyword evidence="3" id="KW-0813">Transport</keyword>
<evidence type="ECO:0000256" key="7">
    <source>
        <dbReference type="SAM" id="Phobius"/>
    </source>
</evidence>
<feature type="transmembrane region" description="Helical" evidence="7">
    <location>
        <begin position="288"/>
        <end position="306"/>
    </location>
</feature>
<keyword evidence="6 7" id="KW-0472">Membrane</keyword>
<comment type="caution">
    <text evidence="9">The sequence shown here is derived from an EMBL/GenBank/DDBJ whole genome shotgun (WGS) entry which is preliminary data.</text>
</comment>
<evidence type="ECO:0000259" key="8">
    <source>
        <dbReference type="PROSITE" id="PS50850"/>
    </source>
</evidence>